<comment type="caution">
    <text evidence="5">The sequence shown here is derived from an EMBL/GenBank/DDBJ whole genome shotgun (WGS) entry which is preliminary data.</text>
</comment>
<dbReference type="Gene3D" id="3.90.220.20">
    <property type="entry name" value="DNA methylase specificity domains"/>
    <property type="match status" value="2"/>
</dbReference>
<evidence type="ECO:0000256" key="3">
    <source>
        <dbReference type="ARBA" id="ARBA00023125"/>
    </source>
</evidence>
<keyword evidence="3" id="KW-0238">DNA-binding</keyword>
<evidence type="ECO:0000256" key="2">
    <source>
        <dbReference type="ARBA" id="ARBA00022747"/>
    </source>
</evidence>
<protein>
    <submittedName>
        <fullName evidence="5">Restriction endonuclease subunit S</fullName>
        <ecNumber evidence="5">3.1.21.-</ecNumber>
    </submittedName>
</protein>
<organism evidence="5 6">
    <name type="scientific">Veillonella fallax</name>
    <dbReference type="NCBI Taxonomy" id="2881272"/>
    <lineage>
        <taxon>Bacteria</taxon>
        <taxon>Bacillati</taxon>
        <taxon>Bacillota</taxon>
        <taxon>Negativicutes</taxon>
        <taxon>Veillonellales</taxon>
        <taxon>Veillonellaceae</taxon>
        <taxon>Veillonella</taxon>
    </lineage>
</organism>
<gene>
    <name evidence="5" type="ORF">LKD20_01605</name>
</gene>
<feature type="domain" description="Type I restriction modification DNA specificity" evidence="4">
    <location>
        <begin position="45"/>
        <end position="199"/>
    </location>
</feature>
<keyword evidence="5" id="KW-0378">Hydrolase</keyword>
<reference evidence="5 6" key="1">
    <citation type="submission" date="2021-10" db="EMBL/GenBank/DDBJ databases">
        <title>Anaerobic single-cell dispensing facilitates the cultivation of human gut bacteria.</title>
        <authorList>
            <person name="Afrizal A."/>
        </authorList>
    </citation>
    <scope>NUCLEOTIDE SEQUENCE [LARGE SCALE GENOMIC DNA]</scope>
    <source>
        <strain evidence="5 6">CLA-AA-H247</strain>
    </source>
</reference>
<dbReference type="SUPFAM" id="SSF116734">
    <property type="entry name" value="DNA methylase specificity domain"/>
    <property type="match status" value="2"/>
</dbReference>
<dbReference type="Gene3D" id="1.10.287.1120">
    <property type="entry name" value="Bipartite methylase S protein"/>
    <property type="match status" value="1"/>
</dbReference>
<dbReference type="InterPro" id="IPR044946">
    <property type="entry name" value="Restrct_endonuc_typeI_TRD_sf"/>
</dbReference>
<keyword evidence="2" id="KW-0680">Restriction system</keyword>
<keyword evidence="6" id="KW-1185">Reference proteome</keyword>
<evidence type="ECO:0000313" key="5">
    <source>
        <dbReference type="EMBL" id="MCC2155837.1"/>
    </source>
</evidence>
<evidence type="ECO:0000259" key="4">
    <source>
        <dbReference type="Pfam" id="PF01420"/>
    </source>
</evidence>
<comment type="similarity">
    <text evidence="1">Belongs to the type-I restriction system S methylase family.</text>
</comment>
<keyword evidence="5" id="KW-0540">Nuclease</keyword>
<dbReference type="GO" id="GO:0004519">
    <property type="term" value="F:endonuclease activity"/>
    <property type="evidence" value="ECO:0007669"/>
    <property type="project" value="UniProtKB-KW"/>
</dbReference>
<keyword evidence="5" id="KW-0255">Endonuclease</keyword>
<proteinExistence type="inferred from homology"/>
<sequence>MREMKGSDIEWLGYIPVNWNIHSLKRVLSTPITDGPHETPILYDEGIPFVSAESVKGGVINLDYKRGYISLEDHKRFQRKVSPKKGDIFIVKSGATTGNVGLAITDQVFDIWSPLALVRGDSSVVEQEFLYYLLLSNIFRVQVEQGWSYGTQQNISMKTLGNIKIIVPPLEEQKIIIKYLHNKCTQIDTIIAKEQSVIEKMQEYKKAIITQAITRGLNSSAKMKKTGFEWIGMIPKHWNVKKIKYLTSKIGSGKTPKGGSDIYVDEGVLFIRSQNVYDGYFDLSSAVFISHEIDCTMSNTRVYRDDVLLNITGGSIGRSCLYESDELANVNQHVCIIRCNSQMRPKFMQYFWNSSIGKTSIDIYQSGANREGLNFFGIGNTVVPTPELYEQDKIISYLDDKCDSIDRVISQKLTIIDTLAEYKRSLIYEVVTGKKEVPHV</sequence>
<dbReference type="InterPro" id="IPR052021">
    <property type="entry name" value="Type-I_RS_S_subunit"/>
</dbReference>
<evidence type="ECO:0000313" key="6">
    <source>
        <dbReference type="Proteomes" id="UP001198241"/>
    </source>
</evidence>
<dbReference type="PANTHER" id="PTHR30408:SF12">
    <property type="entry name" value="TYPE I RESTRICTION ENZYME MJAVIII SPECIFICITY SUBUNIT"/>
    <property type="match status" value="1"/>
</dbReference>
<dbReference type="InterPro" id="IPR000055">
    <property type="entry name" value="Restrct_endonuc_typeI_TRD"/>
</dbReference>
<accession>A0ABS8F067</accession>
<dbReference type="EMBL" id="JAJEQD010000002">
    <property type="protein sequence ID" value="MCC2155837.1"/>
    <property type="molecule type" value="Genomic_DNA"/>
</dbReference>
<dbReference type="RefSeq" id="WP_227720681.1">
    <property type="nucleotide sequence ID" value="NZ_JAJEQD010000002.1"/>
</dbReference>
<evidence type="ECO:0000256" key="1">
    <source>
        <dbReference type="ARBA" id="ARBA00010923"/>
    </source>
</evidence>
<dbReference type="Pfam" id="PF01420">
    <property type="entry name" value="Methylase_S"/>
    <property type="match status" value="2"/>
</dbReference>
<dbReference type="CDD" id="cd17256">
    <property type="entry name" value="RMtype1_S_EcoJA65PI-TRD1-CR1_like"/>
    <property type="match status" value="1"/>
</dbReference>
<name>A0ABS8F067_9FIRM</name>
<dbReference type="PANTHER" id="PTHR30408">
    <property type="entry name" value="TYPE-1 RESTRICTION ENZYME ECOKI SPECIFICITY PROTEIN"/>
    <property type="match status" value="1"/>
</dbReference>
<dbReference type="Proteomes" id="UP001198241">
    <property type="component" value="Unassembled WGS sequence"/>
</dbReference>
<dbReference type="EC" id="3.1.21.-" evidence="5"/>
<feature type="domain" description="Type I restriction modification DNA specificity" evidence="4">
    <location>
        <begin position="235"/>
        <end position="403"/>
    </location>
</feature>
<dbReference type="GO" id="GO:0016787">
    <property type="term" value="F:hydrolase activity"/>
    <property type="evidence" value="ECO:0007669"/>
    <property type="project" value="UniProtKB-KW"/>
</dbReference>